<dbReference type="GO" id="GO:0120147">
    <property type="term" value="F:formylglycine-generating oxidase activity"/>
    <property type="evidence" value="ECO:0007669"/>
    <property type="project" value="TreeGrafter"/>
</dbReference>
<dbReference type="RefSeq" id="WP_184658609.1">
    <property type="nucleotide sequence ID" value="NZ_CP031518.1"/>
</dbReference>
<keyword evidence="2" id="KW-0732">Signal</keyword>
<reference evidence="4 5" key="1">
    <citation type="submission" date="2020-08" db="EMBL/GenBank/DDBJ databases">
        <title>Genomic Encyclopedia of Type Strains, Phase IV (KMG-IV): sequencing the most valuable type-strain genomes for metagenomic binning, comparative biology and taxonomic classification.</title>
        <authorList>
            <person name="Goeker M."/>
        </authorList>
    </citation>
    <scope>NUCLEOTIDE SEQUENCE [LARGE SCALE GENOMIC DNA]</scope>
    <source>
        <strain evidence="4 5">DSM 103462</strain>
    </source>
</reference>
<feature type="domain" description="Sulfatase-modifying factor enzyme-like" evidence="3">
    <location>
        <begin position="56"/>
        <end position="299"/>
    </location>
</feature>
<feature type="compositionally biased region" description="Low complexity" evidence="1">
    <location>
        <begin position="322"/>
        <end position="337"/>
    </location>
</feature>
<protein>
    <recommendedName>
        <fullName evidence="3">Sulfatase-modifying factor enzyme-like domain-containing protein</fullName>
    </recommendedName>
</protein>
<evidence type="ECO:0000256" key="1">
    <source>
        <dbReference type="SAM" id="MobiDB-lite"/>
    </source>
</evidence>
<evidence type="ECO:0000256" key="2">
    <source>
        <dbReference type="SAM" id="SignalP"/>
    </source>
</evidence>
<name>A0A7W8G8X2_9SPIR</name>
<dbReference type="Pfam" id="PF03781">
    <property type="entry name" value="FGE-sulfatase"/>
    <property type="match status" value="1"/>
</dbReference>
<dbReference type="InterPro" id="IPR051043">
    <property type="entry name" value="Sulfatase_Mod_Factor_Kinase"/>
</dbReference>
<dbReference type="Proteomes" id="UP000518887">
    <property type="component" value="Unassembled WGS sequence"/>
</dbReference>
<dbReference type="Gene3D" id="3.90.1580.10">
    <property type="entry name" value="paralog of FGE (formylglycine-generating enzyme)"/>
    <property type="match status" value="1"/>
</dbReference>
<dbReference type="PANTHER" id="PTHR23150:SF19">
    <property type="entry name" value="FORMYLGLYCINE-GENERATING ENZYME"/>
    <property type="match status" value="1"/>
</dbReference>
<feature type="chain" id="PRO_5030849298" description="Sulfatase-modifying factor enzyme-like domain-containing protein" evidence="2">
    <location>
        <begin position="26"/>
        <end position="337"/>
    </location>
</feature>
<gene>
    <name evidence="4" type="ORF">HNP76_001252</name>
</gene>
<dbReference type="PROSITE" id="PS51257">
    <property type="entry name" value="PROKAR_LIPOPROTEIN"/>
    <property type="match status" value="1"/>
</dbReference>
<evidence type="ECO:0000313" key="5">
    <source>
        <dbReference type="Proteomes" id="UP000518887"/>
    </source>
</evidence>
<dbReference type="AlphaFoldDB" id="A0A7W8G8X2"/>
<proteinExistence type="predicted"/>
<keyword evidence="5" id="KW-1185">Reference proteome</keyword>
<sequence>MLKKTFMTVCASVASLILLSCVQEAGIPAPYEEINGADVTGSLEYSNSYGDYIFVPSREVHINSLWVSDHEVTQSEYECFCYYKVAPDEDTGKGKNFPAFNVSWFDAIIYCNFLSIKEGLTPAYSVNGSVNPALFPGAENYENTSRKYRAPDDAESLWVQIEFNETADGYRLPTEAEWEYIARGGDGGIPKKQTKYPGSNSADSVSWYKANSASAIHTLAQKKENSIFIYDLAGNVKEWCWDWYGEVTSSTGELGADSGEKRVLRGGAFNSDSRYCEVSARDCLSPSERSPSVGFRLVRTIAGKSAGKKHSSSGGGDGAESGGSCCSGADSGEGADE</sequence>
<comment type="caution">
    <text evidence="4">The sequence shown here is derived from an EMBL/GenBank/DDBJ whole genome shotgun (WGS) entry which is preliminary data.</text>
</comment>
<dbReference type="InterPro" id="IPR016187">
    <property type="entry name" value="CTDL_fold"/>
</dbReference>
<dbReference type="InterPro" id="IPR005532">
    <property type="entry name" value="SUMF_dom"/>
</dbReference>
<accession>A0A7W8G8X2</accession>
<feature type="signal peptide" evidence="2">
    <location>
        <begin position="1"/>
        <end position="25"/>
    </location>
</feature>
<feature type="region of interest" description="Disordered" evidence="1">
    <location>
        <begin position="304"/>
        <end position="337"/>
    </location>
</feature>
<evidence type="ECO:0000259" key="3">
    <source>
        <dbReference type="Pfam" id="PF03781"/>
    </source>
</evidence>
<dbReference type="PANTHER" id="PTHR23150">
    <property type="entry name" value="SULFATASE MODIFYING FACTOR 1, 2"/>
    <property type="match status" value="1"/>
</dbReference>
<organism evidence="4 5">
    <name type="scientific">Treponema ruminis</name>
    <dbReference type="NCBI Taxonomy" id="744515"/>
    <lineage>
        <taxon>Bacteria</taxon>
        <taxon>Pseudomonadati</taxon>
        <taxon>Spirochaetota</taxon>
        <taxon>Spirochaetia</taxon>
        <taxon>Spirochaetales</taxon>
        <taxon>Treponemataceae</taxon>
        <taxon>Treponema</taxon>
    </lineage>
</organism>
<dbReference type="SUPFAM" id="SSF56436">
    <property type="entry name" value="C-type lectin-like"/>
    <property type="match status" value="1"/>
</dbReference>
<evidence type="ECO:0000313" key="4">
    <source>
        <dbReference type="EMBL" id="MBB5225884.1"/>
    </source>
</evidence>
<dbReference type="InterPro" id="IPR042095">
    <property type="entry name" value="SUMF_sf"/>
</dbReference>
<dbReference type="EMBL" id="JACHFQ010000004">
    <property type="protein sequence ID" value="MBB5225884.1"/>
    <property type="molecule type" value="Genomic_DNA"/>
</dbReference>